<evidence type="ECO:0000313" key="3">
    <source>
        <dbReference type="Proteomes" id="UP000294564"/>
    </source>
</evidence>
<dbReference type="PROSITE" id="PS50268">
    <property type="entry name" value="CADHERIN_2"/>
    <property type="match status" value="2"/>
</dbReference>
<dbReference type="Pfam" id="PF17963">
    <property type="entry name" value="Big_9"/>
    <property type="match status" value="16"/>
</dbReference>
<proteinExistence type="predicted"/>
<dbReference type="InterPro" id="IPR002126">
    <property type="entry name" value="Cadherin-like_dom"/>
</dbReference>
<evidence type="ECO:0000313" key="2">
    <source>
        <dbReference type="EMBL" id="TCP24971.1"/>
    </source>
</evidence>
<protein>
    <submittedName>
        <fullName evidence="2">CHU domain-containing protein</fullName>
    </submittedName>
</protein>
<dbReference type="NCBIfam" id="NF012211">
    <property type="entry name" value="tand_rpt_95"/>
    <property type="match status" value="15"/>
</dbReference>
<reference evidence="2 3" key="1">
    <citation type="submission" date="2019-03" db="EMBL/GenBank/DDBJ databases">
        <title>Genomic Encyclopedia of Type Strains, Phase IV (KMG-IV): sequencing the most valuable type-strain genomes for metagenomic binning, comparative biology and taxonomic classification.</title>
        <authorList>
            <person name="Goeker M."/>
        </authorList>
    </citation>
    <scope>NUCLEOTIDE SEQUENCE [LARGE SCALE GENOMIC DNA]</scope>
    <source>
        <strain evidence="2 3">DSM 14836</strain>
    </source>
</reference>
<feature type="domain" description="Cadherin" evidence="1">
    <location>
        <begin position="44"/>
        <end position="140"/>
    </location>
</feature>
<keyword evidence="3" id="KW-1185">Reference proteome</keyword>
<dbReference type="Pfam" id="PF13585">
    <property type="entry name" value="CHU_C"/>
    <property type="match status" value="1"/>
</dbReference>
<dbReference type="GO" id="GO:0005509">
    <property type="term" value="F:calcium ion binding"/>
    <property type="evidence" value="ECO:0007669"/>
    <property type="project" value="InterPro"/>
</dbReference>
<feature type="domain" description="Cadherin" evidence="1">
    <location>
        <begin position="139"/>
        <end position="235"/>
    </location>
</feature>
<accession>A0A4R2NTU2</accession>
<gene>
    <name evidence="2" type="ORF">EV195_1041</name>
</gene>
<name>A0A4R2NTU2_9FLAO</name>
<dbReference type="EMBL" id="SLXM01000004">
    <property type="protein sequence ID" value="TCP24971.1"/>
    <property type="molecule type" value="Genomic_DNA"/>
</dbReference>
<dbReference type="OrthoDB" id="9805017at2"/>
<dbReference type="GO" id="GO:0016020">
    <property type="term" value="C:membrane"/>
    <property type="evidence" value="ECO:0007669"/>
    <property type="project" value="InterPro"/>
</dbReference>
<sequence length="1607" mass="164683">VFSYTPNADFNGTDSFTYTITDADGDTDTATVTITVTPVDDTPTANDDTATVAEDGSVSITVSTNDDIGGDGGDGEDYSLLAGPTNGTVTETADGVFSYTPNADFNGTDSFTYTITDADGDTDTATVTITVTPVDDTPTANDDTATVAEDGSVSITVSTNDDIGGDGGDGEDYSLLAGPTNGSVTETADGVFSYTPNADFNGTDSFTYTITDADGDTDTATVTITVTPVDDTPTANDDTATVAEDGSVSITVSTNDDIGGDGGDGEDYSLLAGPTNGTVTETADGVFSYTPNADFNGTDSFTYTITDADGDTDTATVTITVTPNVDAVDDTATVNEDGSVDVDVTANDNDVPTDGTLTVGTPTNGTVTIDDGGTPNDPSDDIVTYVPNPGFNGTDTFTYTICDNASPANCSTATVTVTVDATPDAVDDTATVNEDGSVDVDVTANDNDVPTDGTLTVGTPTNGTVTVDDGGTPNDPSDDIVTYVPNPDFNGTDTFTYTICDNGTPANCSTATVTVTVDATPDAVDDTATVNEDGSVDVDVTANDNDVPTDGTLTVGTPTNGTVTIDDGGTPNDPSDDIVTYVPNPGFNGTDTFTYTICDNASPANCSTATVTVTVDATPDAVDDTATVNEDGSVDVDVTANDNDVPTDGTLTVTDPSNGTVTIDDGGTPNDPSDDIVTYVPNPDFNGTDTFTYTICDNATPANCSTATVTVTVDATPDAVDDTATVAEDGTVDVDVTANDNDVPTDGTLTVTDPSNGTVTIDDGGTPNDPSDDIVTYVPNPDFNGTDTFTYTICDNATPANCSTATVTVTVDATPDAIDDTATVNEDGSVDVDVTANDNDVPTDGTLTVGTPTNGTVTIDDGGTPNDPSDDIVTYVPNPDFNGTDTFTYTICDNASPANCSTATVTVTVDATPDAVDDTATVNEDGSVDVDVTANDNDVPTDGTLTVTDPSNGTVTIDDGGTPNDPSDDIVTYVPNPDFNGTDTFTYTICDNATPANCSTATVTVTVDATPDAVDDTATVNEDGSVDVDVTANDNDVPTDGTLTVTDPSNGTVTIDDGGTPNDPSDDIVTYVPNPDFNGTDTFTYTICDNETPANCSTATVTVTVDATPDAVDDTATVAEDGTVDIDVTANDNDVPNDGTLTVTDPSNGTVTIDDGGTPNDPSDDVVTYVPNPDFNGTDTFTYTICDNASPANCSTATVTVTVDATPDAVDDTATVNEDGSVDVDVTANDNDVPTDGTLTVTDPSNGTVTIDDGGTPNDPSDDIVTYVPNPDFNGTDTFTYTICDNASPANCSTATVTVTVTPVDEVPVTNDDTATVAEDGTVDIDVTANDNDVPNDGTLTVTDPSNGTVTVDDGGTPNDPSDDIVTYVPNPDFNGTDTFTYTICDNASPANCSTATVIITVIATPDAVDDTATTNSGEDVDIDVTANDNDVPTDGTLTVTDPNDGTVTIDDGGTPNDPSDDVITYTPNDGFTGTDTFTYTICDNLVPQNCSTATVVINVISTDTCLSPYNLMSPGDGNDDNQFFFIPCIDNPEYINNTVEIFNRWGNTVFKIKGYSNVDSSKRFEGISNGRVTISVDQKLPVGTYYYVIDPGNGEKPVTGWLYINK</sequence>
<evidence type="ECO:0000259" key="1">
    <source>
        <dbReference type="PROSITE" id="PS50268"/>
    </source>
</evidence>
<dbReference type="Proteomes" id="UP000294564">
    <property type="component" value="Unassembled WGS sequence"/>
</dbReference>
<dbReference type="GO" id="GO:0007156">
    <property type="term" value="P:homophilic cell adhesion via plasma membrane adhesion molecules"/>
    <property type="evidence" value="ECO:0007669"/>
    <property type="project" value="InterPro"/>
</dbReference>
<feature type="non-terminal residue" evidence="2">
    <location>
        <position position="1"/>
    </location>
</feature>
<comment type="caution">
    <text evidence="2">The sequence shown here is derived from an EMBL/GenBank/DDBJ whole genome shotgun (WGS) entry which is preliminary data.</text>
</comment>
<dbReference type="RefSeq" id="WP_132794360.1">
    <property type="nucleotide sequence ID" value="NZ_SLXM01000004.1"/>
</dbReference>
<organism evidence="2 3">
    <name type="scientific">Tenacibaculum skagerrakense</name>
    <dbReference type="NCBI Taxonomy" id="186571"/>
    <lineage>
        <taxon>Bacteria</taxon>
        <taxon>Pseudomonadati</taxon>
        <taxon>Bacteroidota</taxon>
        <taxon>Flavobacteriia</taxon>
        <taxon>Flavobacteriales</taxon>
        <taxon>Flavobacteriaceae</taxon>
        <taxon>Tenacibaculum</taxon>
    </lineage>
</organism>
<dbReference type="Gene3D" id="2.60.40.3440">
    <property type="match status" value="16"/>
</dbReference>